<organism evidence="3 4">
    <name type="scientific">Streptomyces vastus</name>
    <dbReference type="NCBI Taxonomy" id="285451"/>
    <lineage>
        <taxon>Bacteria</taxon>
        <taxon>Bacillati</taxon>
        <taxon>Actinomycetota</taxon>
        <taxon>Actinomycetes</taxon>
        <taxon>Kitasatosporales</taxon>
        <taxon>Streptomycetaceae</taxon>
        <taxon>Streptomyces</taxon>
    </lineage>
</organism>
<dbReference type="RefSeq" id="WP_344396444.1">
    <property type="nucleotide sequence ID" value="NZ_BAAASJ010000120.1"/>
</dbReference>
<accession>A0ABN3RYT1</accession>
<protein>
    <recommendedName>
        <fullName evidence="2">Squalene cyclase C-terminal domain-containing protein</fullName>
    </recommendedName>
</protein>
<keyword evidence="1" id="KW-0479">Metal-binding</keyword>
<feature type="domain" description="Squalene cyclase C-terminal" evidence="2">
    <location>
        <begin position="242"/>
        <end position="398"/>
    </location>
</feature>
<evidence type="ECO:0000313" key="3">
    <source>
        <dbReference type="EMBL" id="GAA2662032.1"/>
    </source>
</evidence>
<reference evidence="3 4" key="1">
    <citation type="journal article" date="2019" name="Int. J. Syst. Evol. Microbiol.">
        <title>The Global Catalogue of Microorganisms (GCM) 10K type strain sequencing project: providing services to taxonomists for standard genome sequencing and annotation.</title>
        <authorList>
            <consortium name="The Broad Institute Genomics Platform"/>
            <consortium name="The Broad Institute Genome Sequencing Center for Infectious Disease"/>
            <person name="Wu L."/>
            <person name="Ma J."/>
        </authorList>
    </citation>
    <scope>NUCLEOTIDE SEQUENCE [LARGE SCALE GENOMIC DNA]</scope>
    <source>
        <strain evidence="3 4">JCM 4524</strain>
    </source>
</reference>
<sequence length="495" mass="54645">MEETPPADDIDIYIEALKALISPGVYAAPLEDSPLIDLPAVVRRVGLRSSPGARARGFIVVLERVVAEQLKMNDRQAAEMLFALGDWTGKPAQERRVAVAKLRDKHWTWEKNYRKEPLHLDLRKVYLALSRDVDALSDSSSVHNLLQPVQVTLQSAEEPHYRNVDSVVRRSCAWVQRVQNKDGGLPSDNEGSMSCTWSTAGLLWAMAEAGEDAAALWRQRALIWVLDHGNQDRGIPIVGKGDPSITDATAQALLATRACYESTGDRFYRDKMTDLTNWLVLHQEPGSGWAWRPGREASWTASTCFGLIALGAVLPLLPDQRENIQNSIRVAQQWLLTTQNNDCGWGSQAGDTSRVAITGMVLFTLSRLAAAPRMDSTDLIGGALDFIKERRRPDGTWASTIDRPMGHTITRFGDAYCLLGIAAALASDSEPSIVDGVRALMKSHQGSYFQYEDTVMHSWPTRDGILALSAAWERLRPEKRPNGDEGGGAWGYASN</sequence>
<keyword evidence="4" id="KW-1185">Reference proteome</keyword>
<gene>
    <name evidence="3" type="ORF">GCM10010307_80780</name>
</gene>
<evidence type="ECO:0000256" key="1">
    <source>
        <dbReference type="ARBA" id="ARBA00022723"/>
    </source>
</evidence>
<dbReference type="InterPro" id="IPR008930">
    <property type="entry name" value="Terpenoid_cyclase/PrenylTrfase"/>
</dbReference>
<evidence type="ECO:0000313" key="4">
    <source>
        <dbReference type="Proteomes" id="UP001500151"/>
    </source>
</evidence>
<dbReference type="InterPro" id="IPR032696">
    <property type="entry name" value="SQ_cyclase_C"/>
</dbReference>
<proteinExistence type="predicted"/>
<dbReference type="Gene3D" id="1.50.10.20">
    <property type="match status" value="2"/>
</dbReference>
<dbReference type="EMBL" id="BAAASJ010000120">
    <property type="protein sequence ID" value="GAA2662032.1"/>
    <property type="molecule type" value="Genomic_DNA"/>
</dbReference>
<name>A0ABN3RYT1_9ACTN</name>
<comment type="caution">
    <text evidence="3">The sequence shown here is derived from an EMBL/GenBank/DDBJ whole genome shotgun (WGS) entry which is preliminary data.</text>
</comment>
<dbReference type="CDD" id="cd00688">
    <property type="entry name" value="ISOPREN_C2_like"/>
    <property type="match status" value="1"/>
</dbReference>
<evidence type="ECO:0000259" key="2">
    <source>
        <dbReference type="Pfam" id="PF13243"/>
    </source>
</evidence>
<dbReference type="Pfam" id="PF13243">
    <property type="entry name" value="SQHop_cyclase_C"/>
    <property type="match status" value="1"/>
</dbReference>
<dbReference type="SUPFAM" id="SSF48239">
    <property type="entry name" value="Terpenoid cyclases/Protein prenyltransferases"/>
    <property type="match status" value="1"/>
</dbReference>
<dbReference type="Proteomes" id="UP001500151">
    <property type="component" value="Unassembled WGS sequence"/>
</dbReference>